<dbReference type="EMBL" id="SACM01000002">
    <property type="protein sequence ID" value="RVT86515.1"/>
    <property type="molecule type" value="Genomic_DNA"/>
</dbReference>
<proteinExistence type="predicted"/>
<accession>A0A3S2UFI6</accession>
<keyword evidence="3" id="KW-1185">Reference proteome</keyword>
<feature type="chain" id="PRO_5018749075" evidence="1">
    <location>
        <begin position="19"/>
        <end position="125"/>
    </location>
</feature>
<sequence>MIRCALIAALAFAGAAHAQTHRPFPADALRGDLQVQVAPSVLLNGKPARLAPGSRIRNENNLLVTPGEMTAQGKRVVHYTQESDGLIKDVWVLNAAETANKRWPKTRAEAAAWRFDAATQTWIKP</sequence>
<dbReference type="Proteomes" id="UP000288587">
    <property type="component" value="Unassembled WGS sequence"/>
</dbReference>
<keyword evidence="1" id="KW-0732">Signal</keyword>
<comment type="caution">
    <text evidence="2">The sequence shown here is derived from an EMBL/GenBank/DDBJ whole genome shotgun (WGS) entry which is preliminary data.</text>
</comment>
<evidence type="ECO:0000313" key="3">
    <source>
        <dbReference type="Proteomes" id="UP000288587"/>
    </source>
</evidence>
<evidence type="ECO:0000313" key="2">
    <source>
        <dbReference type="EMBL" id="RVT86515.1"/>
    </source>
</evidence>
<dbReference type="AlphaFoldDB" id="A0A3S2UFI6"/>
<reference evidence="2 3" key="1">
    <citation type="submission" date="2019-01" db="EMBL/GenBank/DDBJ databases">
        <authorList>
            <person name="Chen W.-M."/>
        </authorList>
    </citation>
    <scope>NUCLEOTIDE SEQUENCE [LARGE SCALE GENOMIC DNA]</scope>
    <source>
        <strain evidence="2 3">CCP-18</strain>
    </source>
</reference>
<dbReference type="RefSeq" id="WP_127682962.1">
    <property type="nucleotide sequence ID" value="NZ_SACM01000002.1"/>
</dbReference>
<dbReference type="OrthoDB" id="7019622at2"/>
<organism evidence="2 3">
    <name type="scientific">Inhella crocodyli</name>
    <dbReference type="NCBI Taxonomy" id="2499851"/>
    <lineage>
        <taxon>Bacteria</taxon>
        <taxon>Pseudomonadati</taxon>
        <taxon>Pseudomonadota</taxon>
        <taxon>Betaproteobacteria</taxon>
        <taxon>Burkholderiales</taxon>
        <taxon>Sphaerotilaceae</taxon>
        <taxon>Inhella</taxon>
    </lineage>
</organism>
<name>A0A3S2UFI6_9BURK</name>
<evidence type="ECO:0000256" key="1">
    <source>
        <dbReference type="SAM" id="SignalP"/>
    </source>
</evidence>
<gene>
    <name evidence="2" type="ORF">EOD73_10685</name>
</gene>
<feature type="signal peptide" evidence="1">
    <location>
        <begin position="1"/>
        <end position="18"/>
    </location>
</feature>
<protein>
    <submittedName>
        <fullName evidence="2">Uncharacterized protein</fullName>
    </submittedName>
</protein>